<evidence type="ECO:0000313" key="3">
    <source>
        <dbReference type="Proteomes" id="UP000254174"/>
    </source>
</evidence>
<dbReference type="Pfam" id="PF05929">
    <property type="entry name" value="Phage_GPO"/>
    <property type="match status" value="1"/>
</dbReference>
<protein>
    <submittedName>
        <fullName evidence="2">Putative capsid scaffolding protein (GpO)</fullName>
    </submittedName>
</protein>
<dbReference type="EMBL" id="UGFC01000004">
    <property type="protein sequence ID" value="STM08755.1"/>
    <property type="molecule type" value="Genomic_DNA"/>
</dbReference>
<organism evidence="2 3">
    <name type="scientific">Escherichia coli</name>
    <dbReference type="NCBI Taxonomy" id="562"/>
    <lineage>
        <taxon>Bacteria</taxon>
        <taxon>Pseudomonadati</taxon>
        <taxon>Pseudomonadota</taxon>
        <taxon>Gammaproteobacteria</taxon>
        <taxon>Enterobacterales</taxon>
        <taxon>Enterobacteriaceae</taxon>
        <taxon>Escherichia</taxon>
    </lineage>
</organism>
<feature type="region of interest" description="Disordered" evidence="1">
    <location>
        <begin position="304"/>
        <end position="325"/>
    </location>
</feature>
<sequence length="325" mass="36243">MISRVNARAFIQVSGAIVATLLQHRRLEAQPSPYHHEEKQPTERGFTWQVKNAPVRKKFRVAVSGTTIDGREISGLMLRQAAENYDPEVWGSRVNVEHMLSRMPSSEFSAVGDVISLSTEEITEGKLAGRTALYAEIEPTHRMTEMLRDGKKIYSSIELEPNIDAVGGPYVIGLAMTDTPASLGTERLKFAAQQRASIMQFNSRSGEPVMFTECMEAELAASVQDSTEESQKWFSRVMALISKTRDTDSEQFAHVREAVESIATEQAGLLDRFHAMEEQQRSDKASLETLTRELTELKAQLKTEDADKEQRFASTGGNSHALADF</sequence>
<accession>A0A377CXI7</accession>
<evidence type="ECO:0000313" key="2">
    <source>
        <dbReference type="EMBL" id="STM08755.1"/>
    </source>
</evidence>
<dbReference type="AlphaFoldDB" id="A0A377CXI7"/>
<evidence type="ECO:0000256" key="1">
    <source>
        <dbReference type="SAM" id="MobiDB-lite"/>
    </source>
</evidence>
<gene>
    <name evidence="2" type="ORF">NCTC7922_00270</name>
</gene>
<proteinExistence type="predicted"/>
<reference evidence="2 3" key="1">
    <citation type="submission" date="2018-06" db="EMBL/GenBank/DDBJ databases">
        <authorList>
            <consortium name="Pathogen Informatics"/>
            <person name="Doyle S."/>
        </authorList>
    </citation>
    <scope>NUCLEOTIDE SEQUENCE [LARGE SCALE GENOMIC DNA]</scope>
    <source>
        <strain evidence="2 3">NCTC7922</strain>
    </source>
</reference>
<dbReference type="InterPro" id="IPR009228">
    <property type="entry name" value="Capsid_scaffold_GpO"/>
</dbReference>
<name>A0A377CXI7_ECOLX</name>
<dbReference type="Proteomes" id="UP000254174">
    <property type="component" value="Unassembled WGS sequence"/>
</dbReference>